<comment type="caution">
    <text evidence="3">The sequence shown here is derived from an EMBL/GenBank/DDBJ whole genome shotgun (WGS) entry which is preliminary data.</text>
</comment>
<dbReference type="AlphaFoldDB" id="A0A1G2L0Q4"/>
<dbReference type="InterPro" id="IPR011659">
    <property type="entry name" value="WD40"/>
</dbReference>
<dbReference type="InterPro" id="IPR011042">
    <property type="entry name" value="6-blade_b-propeller_TolB-like"/>
</dbReference>
<gene>
    <name evidence="3" type="ORF">A3J58_00820</name>
</gene>
<protein>
    <recommendedName>
        <fullName evidence="5">Dipeptidylpeptidase IV N-terminal domain-containing protein</fullName>
    </recommendedName>
</protein>
<dbReference type="STRING" id="1802274.A3J58_00820"/>
<reference evidence="3 4" key="1">
    <citation type="journal article" date="2016" name="Nat. Commun.">
        <title>Thousands of microbial genomes shed light on interconnected biogeochemical processes in an aquifer system.</title>
        <authorList>
            <person name="Anantharaman K."/>
            <person name="Brown C.T."/>
            <person name="Hug L.A."/>
            <person name="Sharon I."/>
            <person name="Castelle C.J."/>
            <person name="Probst A.J."/>
            <person name="Thomas B.C."/>
            <person name="Singh A."/>
            <person name="Wilkins M.J."/>
            <person name="Karaoz U."/>
            <person name="Brodie E.L."/>
            <person name="Williams K.H."/>
            <person name="Hubbard S.S."/>
            <person name="Banfield J.F."/>
        </authorList>
    </citation>
    <scope>NUCLEOTIDE SEQUENCE [LARGE SCALE GENOMIC DNA]</scope>
</reference>
<accession>A0A1G2L0Q4</accession>
<dbReference type="Pfam" id="PF07676">
    <property type="entry name" value="PD40"/>
    <property type="match status" value="1"/>
</dbReference>
<keyword evidence="2" id="KW-1133">Transmembrane helix</keyword>
<dbReference type="EMBL" id="MHQM01000005">
    <property type="protein sequence ID" value="OHA04259.1"/>
    <property type="molecule type" value="Genomic_DNA"/>
</dbReference>
<evidence type="ECO:0008006" key="5">
    <source>
        <dbReference type="Google" id="ProtNLM"/>
    </source>
</evidence>
<evidence type="ECO:0000256" key="2">
    <source>
        <dbReference type="SAM" id="Phobius"/>
    </source>
</evidence>
<sequence>MNLSRKKLLIYLGLGLLVMGVIGFFIWRSIRPAPPAIPAGGGGGVSGGMIPYPEDVPSPPTGGLPGATSTPESQAVPGRPAARLIRITDFPVVSPSLNRDETKILFYKKDGGDMFSADLNGASQKKISNLTILGLMEAVWSPARDRAAILYLDGNTVKSFLHIGTSSVAVLPSDITSASWSPDGKSLAYTRREGDLLALSIADSGGRAPRTVLRVPVPDARIAWADADRVTFITPASGLAEGYIFSHSRRAGTFQKIAGPTFGLMATWSPFSARAVLSSTAEGGVGMTTKVLNPFDPDRKDQVQLDIATFAEKCVFVAVQELWCAEPRSLESMAPLPDLYLTGEYNSSDRIVRIDLIKNTVEDILNQDNFDAVNLTLTKDKNYLFFVNRHDGTLWSLKLK</sequence>
<dbReference type="Gene3D" id="2.120.10.30">
    <property type="entry name" value="TolB, C-terminal domain"/>
    <property type="match status" value="1"/>
</dbReference>
<feature type="transmembrane region" description="Helical" evidence="2">
    <location>
        <begin position="9"/>
        <end position="27"/>
    </location>
</feature>
<dbReference type="SUPFAM" id="SSF82171">
    <property type="entry name" value="DPP6 N-terminal domain-like"/>
    <property type="match status" value="1"/>
</dbReference>
<name>A0A1G2L0Q4_9BACT</name>
<organism evidence="3 4">
    <name type="scientific">Candidatus Sungbacteria bacterium RIFCSPHIGHO2_02_FULL_52_23</name>
    <dbReference type="NCBI Taxonomy" id="1802274"/>
    <lineage>
        <taxon>Bacteria</taxon>
        <taxon>Candidatus Sungiibacteriota</taxon>
    </lineage>
</organism>
<keyword evidence="2" id="KW-0812">Transmembrane</keyword>
<evidence type="ECO:0000313" key="4">
    <source>
        <dbReference type="Proteomes" id="UP000178510"/>
    </source>
</evidence>
<feature type="region of interest" description="Disordered" evidence="1">
    <location>
        <begin position="48"/>
        <end position="78"/>
    </location>
</feature>
<keyword evidence="2" id="KW-0472">Membrane</keyword>
<evidence type="ECO:0000256" key="1">
    <source>
        <dbReference type="SAM" id="MobiDB-lite"/>
    </source>
</evidence>
<dbReference type="Proteomes" id="UP000178510">
    <property type="component" value="Unassembled WGS sequence"/>
</dbReference>
<evidence type="ECO:0000313" key="3">
    <source>
        <dbReference type="EMBL" id="OHA04259.1"/>
    </source>
</evidence>
<proteinExistence type="predicted"/>